<evidence type="ECO:0000256" key="6">
    <source>
        <dbReference type="PROSITE-ProRule" id="PRU00169"/>
    </source>
</evidence>
<evidence type="ECO:0000256" key="1">
    <source>
        <dbReference type="ARBA" id="ARBA00022553"/>
    </source>
</evidence>
<dbReference type="OrthoDB" id="9802426at2"/>
<dbReference type="RefSeq" id="WP_133817968.1">
    <property type="nucleotide sequence ID" value="NZ_SNZH01000004.1"/>
</dbReference>
<proteinExistence type="predicted"/>
<keyword evidence="2" id="KW-0902">Two-component regulatory system</keyword>
<dbReference type="InterPro" id="IPR001867">
    <property type="entry name" value="OmpR/PhoB-type_DNA-bd"/>
</dbReference>
<evidence type="ECO:0000256" key="2">
    <source>
        <dbReference type="ARBA" id="ARBA00023012"/>
    </source>
</evidence>
<dbReference type="SMART" id="SM00448">
    <property type="entry name" value="REC"/>
    <property type="match status" value="1"/>
</dbReference>
<dbReference type="GO" id="GO:0000156">
    <property type="term" value="F:phosphorelay response regulator activity"/>
    <property type="evidence" value="ECO:0007669"/>
    <property type="project" value="TreeGrafter"/>
</dbReference>
<dbReference type="SMART" id="SM00862">
    <property type="entry name" value="Trans_reg_C"/>
    <property type="match status" value="1"/>
</dbReference>
<dbReference type="InterPro" id="IPR001789">
    <property type="entry name" value="Sig_transdc_resp-reg_receiver"/>
</dbReference>
<feature type="domain" description="OmpR/PhoB-type" evidence="9">
    <location>
        <begin position="124"/>
        <end position="222"/>
    </location>
</feature>
<organism evidence="10 11">
    <name type="scientific">Tahibacter aquaticus</name>
    <dbReference type="NCBI Taxonomy" id="520092"/>
    <lineage>
        <taxon>Bacteria</taxon>
        <taxon>Pseudomonadati</taxon>
        <taxon>Pseudomonadota</taxon>
        <taxon>Gammaproteobacteria</taxon>
        <taxon>Lysobacterales</taxon>
        <taxon>Rhodanobacteraceae</taxon>
        <taxon>Tahibacter</taxon>
    </lineage>
</organism>
<evidence type="ECO:0000256" key="4">
    <source>
        <dbReference type="ARBA" id="ARBA00023125"/>
    </source>
</evidence>
<dbReference type="GO" id="GO:0005829">
    <property type="term" value="C:cytosol"/>
    <property type="evidence" value="ECO:0007669"/>
    <property type="project" value="TreeGrafter"/>
</dbReference>
<protein>
    <submittedName>
        <fullName evidence="10">DNA-binding response OmpR family regulator</fullName>
    </submittedName>
</protein>
<feature type="DNA-binding region" description="OmpR/PhoB-type" evidence="7">
    <location>
        <begin position="124"/>
        <end position="222"/>
    </location>
</feature>
<dbReference type="GO" id="GO:0000976">
    <property type="term" value="F:transcription cis-regulatory region binding"/>
    <property type="evidence" value="ECO:0007669"/>
    <property type="project" value="TreeGrafter"/>
</dbReference>
<keyword evidence="3" id="KW-0805">Transcription regulation</keyword>
<dbReference type="Pfam" id="PF00072">
    <property type="entry name" value="Response_reg"/>
    <property type="match status" value="1"/>
</dbReference>
<dbReference type="PANTHER" id="PTHR48111:SF1">
    <property type="entry name" value="TWO-COMPONENT RESPONSE REGULATOR ORR33"/>
    <property type="match status" value="1"/>
</dbReference>
<evidence type="ECO:0000313" key="11">
    <source>
        <dbReference type="Proteomes" id="UP000295293"/>
    </source>
</evidence>
<feature type="domain" description="Response regulatory" evidence="8">
    <location>
        <begin position="2"/>
        <end position="116"/>
    </location>
</feature>
<evidence type="ECO:0000259" key="9">
    <source>
        <dbReference type="PROSITE" id="PS51755"/>
    </source>
</evidence>
<dbReference type="PROSITE" id="PS50110">
    <property type="entry name" value="RESPONSE_REGULATORY"/>
    <property type="match status" value="1"/>
</dbReference>
<dbReference type="PANTHER" id="PTHR48111">
    <property type="entry name" value="REGULATOR OF RPOS"/>
    <property type="match status" value="1"/>
</dbReference>
<dbReference type="Gene3D" id="6.10.250.690">
    <property type="match status" value="1"/>
</dbReference>
<keyword evidence="5" id="KW-0804">Transcription</keyword>
<evidence type="ECO:0000256" key="5">
    <source>
        <dbReference type="ARBA" id="ARBA00023163"/>
    </source>
</evidence>
<sequence>MRILLVQDDARLAHLVEETLARAQFQTDAFATIAQGGYALSLQHYSGVILDRRLPDGDGLSLVRRWRSAGNPIPCLVLTGGDAVHERIEGLAAGADDCLTKPFAPDELLARMRALLRRPPQLAQRLHVVGELVIDVDVMTATLAGRRLALTAREFHVLRLLAEAHGQLVTRQRLFDQVYGHCSDVGKGGLDVTLHRLRRKLSAAEANVFVANQPNVGYRLSTHPHA</sequence>
<dbReference type="Gene3D" id="3.40.50.2300">
    <property type="match status" value="1"/>
</dbReference>
<dbReference type="InterPro" id="IPR039420">
    <property type="entry name" value="WalR-like"/>
</dbReference>
<dbReference type="InterPro" id="IPR036388">
    <property type="entry name" value="WH-like_DNA-bd_sf"/>
</dbReference>
<evidence type="ECO:0000256" key="7">
    <source>
        <dbReference type="PROSITE-ProRule" id="PRU01091"/>
    </source>
</evidence>
<dbReference type="Gene3D" id="1.10.10.10">
    <property type="entry name" value="Winged helix-like DNA-binding domain superfamily/Winged helix DNA-binding domain"/>
    <property type="match status" value="1"/>
</dbReference>
<accession>A0A4R6Z1Z5</accession>
<reference evidence="10 11" key="1">
    <citation type="submission" date="2019-03" db="EMBL/GenBank/DDBJ databases">
        <title>Genomic Encyclopedia of Type Strains, Phase IV (KMG-IV): sequencing the most valuable type-strain genomes for metagenomic binning, comparative biology and taxonomic classification.</title>
        <authorList>
            <person name="Goeker M."/>
        </authorList>
    </citation>
    <scope>NUCLEOTIDE SEQUENCE [LARGE SCALE GENOMIC DNA]</scope>
    <source>
        <strain evidence="10 11">DSM 21667</strain>
    </source>
</reference>
<evidence type="ECO:0000256" key="3">
    <source>
        <dbReference type="ARBA" id="ARBA00023015"/>
    </source>
</evidence>
<dbReference type="GO" id="GO:0032993">
    <property type="term" value="C:protein-DNA complex"/>
    <property type="evidence" value="ECO:0007669"/>
    <property type="project" value="TreeGrafter"/>
</dbReference>
<dbReference type="Proteomes" id="UP000295293">
    <property type="component" value="Unassembled WGS sequence"/>
</dbReference>
<comment type="caution">
    <text evidence="10">The sequence shown here is derived from an EMBL/GenBank/DDBJ whole genome shotgun (WGS) entry which is preliminary data.</text>
</comment>
<name>A0A4R6Z1Z5_9GAMM</name>
<evidence type="ECO:0000259" key="8">
    <source>
        <dbReference type="PROSITE" id="PS50110"/>
    </source>
</evidence>
<dbReference type="AlphaFoldDB" id="A0A4R6Z1Z5"/>
<dbReference type="InterPro" id="IPR011006">
    <property type="entry name" value="CheY-like_superfamily"/>
</dbReference>
<gene>
    <name evidence="10" type="ORF">DFR29_10419</name>
</gene>
<dbReference type="CDD" id="cd00383">
    <property type="entry name" value="trans_reg_C"/>
    <property type="match status" value="1"/>
</dbReference>
<dbReference type="PROSITE" id="PS51755">
    <property type="entry name" value="OMPR_PHOB"/>
    <property type="match status" value="1"/>
</dbReference>
<dbReference type="GO" id="GO:0006355">
    <property type="term" value="P:regulation of DNA-templated transcription"/>
    <property type="evidence" value="ECO:0007669"/>
    <property type="project" value="InterPro"/>
</dbReference>
<dbReference type="Pfam" id="PF00486">
    <property type="entry name" value="Trans_reg_C"/>
    <property type="match status" value="1"/>
</dbReference>
<evidence type="ECO:0000313" key="10">
    <source>
        <dbReference type="EMBL" id="TDR45591.1"/>
    </source>
</evidence>
<dbReference type="SUPFAM" id="SSF52172">
    <property type="entry name" value="CheY-like"/>
    <property type="match status" value="1"/>
</dbReference>
<dbReference type="EMBL" id="SNZH01000004">
    <property type="protein sequence ID" value="TDR45591.1"/>
    <property type="molecule type" value="Genomic_DNA"/>
</dbReference>
<keyword evidence="4 7" id="KW-0238">DNA-binding</keyword>
<keyword evidence="1 6" id="KW-0597">Phosphoprotein</keyword>
<keyword evidence="11" id="KW-1185">Reference proteome</keyword>
<feature type="modified residue" description="4-aspartylphosphate" evidence="6">
    <location>
        <position position="51"/>
    </location>
</feature>